<evidence type="ECO:0000313" key="2">
    <source>
        <dbReference type="EMBL" id="EDQ84953.1"/>
    </source>
</evidence>
<feature type="compositionally biased region" description="Polar residues" evidence="1">
    <location>
        <begin position="58"/>
        <end position="70"/>
    </location>
</feature>
<protein>
    <submittedName>
        <fullName evidence="2">Uncharacterized protein</fullName>
    </submittedName>
</protein>
<feature type="region of interest" description="Disordered" evidence="1">
    <location>
        <begin position="413"/>
        <end position="452"/>
    </location>
</feature>
<dbReference type="KEGG" id="mbr:MONBRDRAFT_34495"/>
<feature type="region of interest" description="Disordered" evidence="1">
    <location>
        <begin position="111"/>
        <end position="132"/>
    </location>
</feature>
<name>A9VC31_MONBE</name>
<dbReference type="InParanoid" id="A9VC31"/>
<evidence type="ECO:0000256" key="1">
    <source>
        <dbReference type="SAM" id="MobiDB-lite"/>
    </source>
</evidence>
<gene>
    <name evidence="2" type="ORF">MONBRDRAFT_34495</name>
</gene>
<dbReference type="GeneID" id="5895509"/>
<sequence length="452" mass="48962">MAVGSSGVELGWVASLREPAAAASVAVPSKNRARGSGGHKAAAAVGREQHSRAPSIARRTSSPPRRSNASLADLCLEDKRRVARLVHEVSRLDQEYRGALEQLASAQRQLASQRASPSYETLDVGPRPAPVSTARYLSHSLDDHARRRPSPEQRIAGGNVVQASPLVPSSVPSQEVAALQQQIERLMEAVHELQQSRSPHERGVALGGSQGGLCVADLEMDAAEGSNRASSGIAPTSPAKSPARFEAGVQTEPLPQRTIETQTEATHGFGGPRERSGSSSPTFSHLSDERAPSPSVMDGNVRPQQLETQVPSSGQNGLRAQDRPWLADPRAASPGTLSLVDLVEHMDRQHLPPPSSHWTPMPAPLKAGSTKERRTYERLQNRVQLRSWETWCFTGSIHPDTHVISGQRTLQSDNTLAKTKQHQKQIHAGENKREPHGSPQKTAKEKPKRENR</sequence>
<feature type="compositionally biased region" description="Basic and acidic residues" evidence="1">
    <location>
        <begin position="427"/>
        <end position="452"/>
    </location>
</feature>
<reference evidence="2 3" key="1">
    <citation type="journal article" date="2008" name="Nature">
        <title>The genome of the choanoflagellate Monosiga brevicollis and the origin of metazoans.</title>
        <authorList>
            <consortium name="JGI Sequencing"/>
            <person name="King N."/>
            <person name="Westbrook M.J."/>
            <person name="Young S.L."/>
            <person name="Kuo A."/>
            <person name="Abedin M."/>
            <person name="Chapman J."/>
            <person name="Fairclough S."/>
            <person name="Hellsten U."/>
            <person name="Isogai Y."/>
            <person name="Letunic I."/>
            <person name="Marr M."/>
            <person name="Pincus D."/>
            <person name="Putnam N."/>
            <person name="Rokas A."/>
            <person name="Wright K.J."/>
            <person name="Zuzow R."/>
            <person name="Dirks W."/>
            <person name="Good M."/>
            <person name="Goodstein D."/>
            <person name="Lemons D."/>
            <person name="Li W."/>
            <person name="Lyons J.B."/>
            <person name="Morris A."/>
            <person name="Nichols S."/>
            <person name="Richter D.J."/>
            <person name="Salamov A."/>
            <person name="Bork P."/>
            <person name="Lim W.A."/>
            <person name="Manning G."/>
            <person name="Miller W.T."/>
            <person name="McGinnis W."/>
            <person name="Shapiro H."/>
            <person name="Tjian R."/>
            <person name="Grigoriev I.V."/>
            <person name="Rokhsar D."/>
        </authorList>
    </citation>
    <scope>NUCLEOTIDE SEQUENCE [LARGE SCALE GENOMIC DNA]</scope>
    <source>
        <strain evidence="3">MX1 / ATCC 50154</strain>
    </source>
</reference>
<keyword evidence="3" id="KW-1185">Reference proteome</keyword>
<accession>A9VC31</accession>
<organism evidence="2 3">
    <name type="scientific">Monosiga brevicollis</name>
    <name type="common">Choanoflagellate</name>
    <dbReference type="NCBI Taxonomy" id="81824"/>
    <lineage>
        <taxon>Eukaryota</taxon>
        <taxon>Choanoflagellata</taxon>
        <taxon>Craspedida</taxon>
        <taxon>Salpingoecidae</taxon>
        <taxon>Monosiga</taxon>
    </lineage>
</organism>
<dbReference type="EMBL" id="CH991579">
    <property type="protein sequence ID" value="EDQ84953.1"/>
    <property type="molecule type" value="Genomic_DNA"/>
</dbReference>
<dbReference type="AlphaFoldDB" id="A9VC31"/>
<feature type="region of interest" description="Disordered" evidence="1">
    <location>
        <begin position="225"/>
        <end position="300"/>
    </location>
</feature>
<dbReference type="Proteomes" id="UP000001357">
    <property type="component" value="Unassembled WGS sequence"/>
</dbReference>
<dbReference type="RefSeq" id="XP_001750294.1">
    <property type="nucleotide sequence ID" value="XM_001750242.1"/>
</dbReference>
<feature type="region of interest" description="Disordered" evidence="1">
    <location>
        <begin position="23"/>
        <end position="70"/>
    </location>
</feature>
<feature type="region of interest" description="Disordered" evidence="1">
    <location>
        <begin position="350"/>
        <end position="372"/>
    </location>
</feature>
<proteinExistence type="predicted"/>
<evidence type="ECO:0000313" key="3">
    <source>
        <dbReference type="Proteomes" id="UP000001357"/>
    </source>
</evidence>